<dbReference type="Proteomes" id="UP000622860">
    <property type="component" value="Unassembled WGS sequence"/>
</dbReference>
<name>A0A917HUH0_9BACI</name>
<dbReference type="EMBL" id="BMFR01000036">
    <property type="protein sequence ID" value="GGG88922.1"/>
    <property type="molecule type" value="Genomic_DNA"/>
</dbReference>
<dbReference type="SUPFAM" id="SSF55729">
    <property type="entry name" value="Acyl-CoA N-acyltransferases (Nat)"/>
    <property type="match status" value="1"/>
</dbReference>
<comment type="caution">
    <text evidence="2">The sequence shown here is derived from an EMBL/GenBank/DDBJ whole genome shotgun (WGS) entry which is preliminary data.</text>
</comment>
<sequence>MENITFGDIYNPGQVVFENDRYKHIHYPEMLIRYDSNYIEFKMMPSVAEFIEAANYLTRFHRKYGQKHIKFYFPGNEKPSKELMNHFMKACYEVGYNELYAIQPKQFPNVTNHPDIDTQTVTDTNFQAFLELQYETDLEFGEEFANQKEDLHKRNFLDSHILQILATYKGIPAGSVDVIISEKTAEIDGLSVKEPFRKKGIASRLQKYVMDCFPDRTIILVADGEDTPREMYRRQNYHYLGFKYEVQMVYSSND</sequence>
<dbReference type="GO" id="GO:0016747">
    <property type="term" value="F:acyltransferase activity, transferring groups other than amino-acyl groups"/>
    <property type="evidence" value="ECO:0007669"/>
    <property type="project" value="InterPro"/>
</dbReference>
<dbReference type="InterPro" id="IPR000182">
    <property type="entry name" value="GNAT_dom"/>
</dbReference>
<evidence type="ECO:0000313" key="3">
    <source>
        <dbReference type="Proteomes" id="UP000622860"/>
    </source>
</evidence>
<evidence type="ECO:0000313" key="2">
    <source>
        <dbReference type="EMBL" id="GGG88922.1"/>
    </source>
</evidence>
<dbReference type="Pfam" id="PF00583">
    <property type="entry name" value="Acetyltransf_1"/>
    <property type="match status" value="1"/>
</dbReference>
<feature type="domain" description="N-acetyltransferase" evidence="1">
    <location>
        <begin position="116"/>
        <end position="254"/>
    </location>
</feature>
<proteinExistence type="predicted"/>
<reference evidence="2" key="2">
    <citation type="submission" date="2020-09" db="EMBL/GenBank/DDBJ databases">
        <authorList>
            <person name="Sun Q."/>
            <person name="Zhou Y."/>
        </authorList>
    </citation>
    <scope>NUCLEOTIDE SEQUENCE</scope>
    <source>
        <strain evidence="2">CGMCC 1.12754</strain>
    </source>
</reference>
<protein>
    <submittedName>
        <fullName evidence="2">Acetyltransferase</fullName>
    </submittedName>
</protein>
<accession>A0A917HUH0</accession>
<dbReference type="InterPro" id="IPR016181">
    <property type="entry name" value="Acyl_CoA_acyltransferase"/>
</dbReference>
<dbReference type="RefSeq" id="WP_188457016.1">
    <property type="nucleotide sequence ID" value="NZ_BMFR01000036.1"/>
</dbReference>
<dbReference type="PROSITE" id="PS51186">
    <property type="entry name" value="GNAT"/>
    <property type="match status" value="1"/>
</dbReference>
<keyword evidence="3" id="KW-1185">Reference proteome</keyword>
<organism evidence="2 3">
    <name type="scientific">Virgibacillus oceani</name>
    <dbReference type="NCBI Taxonomy" id="1479511"/>
    <lineage>
        <taxon>Bacteria</taxon>
        <taxon>Bacillati</taxon>
        <taxon>Bacillota</taxon>
        <taxon>Bacilli</taxon>
        <taxon>Bacillales</taxon>
        <taxon>Bacillaceae</taxon>
        <taxon>Virgibacillus</taxon>
    </lineage>
</organism>
<dbReference type="CDD" id="cd04301">
    <property type="entry name" value="NAT_SF"/>
    <property type="match status" value="1"/>
</dbReference>
<reference evidence="2" key="1">
    <citation type="journal article" date="2014" name="Int. J. Syst. Evol. Microbiol.">
        <title>Complete genome sequence of Corynebacterium casei LMG S-19264T (=DSM 44701T), isolated from a smear-ripened cheese.</title>
        <authorList>
            <consortium name="US DOE Joint Genome Institute (JGI-PGF)"/>
            <person name="Walter F."/>
            <person name="Albersmeier A."/>
            <person name="Kalinowski J."/>
            <person name="Ruckert C."/>
        </authorList>
    </citation>
    <scope>NUCLEOTIDE SEQUENCE</scope>
    <source>
        <strain evidence="2">CGMCC 1.12754</strain>
    </source>
</reference>
<dbReference type="AlphaFoldDB" id="A0A917HUH0"/>
<dbReference type="Pfam" id="PF18467">
    <property type="entry name" value="DUF5613"/>
    <property type="match status" value="1"/>
</dbReference>
<dbReference type="Gene3D" id="3.40.630.30">
    <property type="match status" value="1"/>
</dbReference>
<evidence type="ECO:0000259" key="1">
    <source>
        <dbReference type="PROSITE" id="PS51186"/>
    </source>
</evidence>
<dbReference type="InterPro" id="IPR040549">
    <property type="entry name" value="DUF5613"/>
</dbReference>
<gene>
    <name evidence="2" type="ORF">GCM10011398_38620</name>
</gene>